<reference evidence="1" key="1">
    <citation type="submission" date="2021-01" db="EMBL/GenBank/DDBJ databases">
        <authorList>
            <person name="Corre E."/>
            <person name="Pelletier E."/>
            <person name="Niang G."/>
            <person name="Scheremetjew M."/>
            <person name="Finn R."/>
            <person name="Kale V."/>
            <person name="Holt S."/>
            <person name="Cochrane G."/>
            <person name="Meng A."/>
            <person name="Brown T."/>
            <person name="Cohen L."/>
        </authorList>
    </citation>
    <scope>NUCLEOTIDE SEQUENCE</scope>
    <source>
        <strain evidence="1">CCMP281</strain>
    </source>
</reference>
<dbReference type="EMBL" id="HBHX01019239">
    <property type="protein sequence ID" value="CAE0110039.1"/>
    <property type="molecule type" value="Transcribed_RNA"/>
</dbReference>
<name>A0A6T9DS82_9EUKA</name>
<dbReference type="AlphaFoldDB" id="A0A6T9DS82"/>
<dbReference type="EMBL" id="HBHX01019240">
    <property type="protein sequence ID" value="CAE0110040.1"/>
    <property type="molecule type" value="Transcribed_RNA"/>
</dbReference>
<protein>
    <submittedName>
        <fullName evidence="1">Uncharacterized protein</fullName>
    </submittedName>
</protein>
<evidence type="ECO:0000313" key="2">
    <source>
        <dbReference type="EMBL" id="CAE0110040.1"/>
    </source>
</evidence>
<sequence>MSDACICCHSTCDMDNMEVLCKGGCECLCCVAEDCCVAGEPSKGIGCAKKEDLICGLACPCCMRGLKVPTVLVSGGASCLCCYDACSFPFSEDYVPGPVCAVCCLQCAPEMGCCKPPPPSKALGKGGPVASEEMQR</sequence>
<proteinExistence type="predicted"/>
<accession>A0A6T9DS82</accession>
<organism evidence="1">
    <name type="scientific">Haptolina ericina</name>
    <dbReference type="NCBI Taxonomy" id="156174"/>
    <lineage>
        <taxon>Eukaryota</taxon>
        <taxon>Haptista</taxon>
        <taxon>Haptophyta</taxon>
        <taxon>Prymnesiophyceae</taxon>
        <taxon>Prymnesiales</taxon>
        <taxon>Prymnesiaceae</taxon>
        <taxon>Haptolina</taxon>
    </lineage>
</organism>
<evidence type="ECO:0000313" key="1">
    <source>
        <dbReference type="EMBL" id="CAE0110039.1"/>
    </source>
</evidence>
<gene>
    <name evidence="1" type="ORF">HERI1096_LOCUS10699</name>
    <name evidence="2" type="ORF">HERI1096_LOCUS10700</name>
</gene>